<evidence type="ECO:0000256" key="3">
    <source>
        <dbReference type="PIRNR" id="PIRNR028729"/>
    </source>
</evidence>
<comment type="pathway">
    <text evidence="3">Protein modification; protein ubiquitination.</text>
</comment>
<evidence type="ECO:0000313" key="6">
    <source>
        <dbReference type="EMBL" id="UVC49741.1"/>
    </source>
</evidence>
<dbReference type="SUPFAM" id="SSF54695">
    <property type="entry name" value="POZ domain"/>
    <property type="match status" value="1"/>
</dbReference>
<keyword evidence="2 3" id="KW-0833">Ubl conjugation pathway</keyword>
<dbReference type="InterPro" id="IPR016073">
    <property type="entry name" value="Skp1_comp_POZ"/>
</dbReference>
<dbReference type="SUPFAM" id="SSF81382">
    <property type="entry name" value="Skp1 dimerisation domain-like"/>
    <property type="match status" value="1"/>
</dbReference>
<dbReference type="InterPro" id="IPR036296">
    <property type="entry name" value="SKP1-like_dim_sf"/>
</dbReference>
<organism evidence="6 7">
    <name type="scientific">Theileria orientalis</name>
    <dbReference type="NCBI Taxonomy" id="68886"/>
    <lineage>
        <taxon>Eukaryota</taxon>
        <taxon>Sar</taxon>
        <taxon>Alveolata</taxon>
        <taxon>Apicomplexa</taxon>
        <taxon>Aconoidasida</taxon>
        <taxon>Piroplasmida</taxon>
        <taxon>Theileriidae</taxon>
        <taxon>Theileria</taxon>
    </lineage>
</organism>
<dbReference type="PANTHER" id="PTHR11165">
    <property type="entry name" value="SKP1"/>
    <property type="match status" value="1"/>
</dbReference>
<dbReference type="AlphaFoldDB" id="A0A976XJ67"/>
<name>A0A976XJ67_THEOR</name>
<dbReference type="FunFam" id="3.30.710.10:FF:000026">
    <property type="entry name" value="E3 ubiquitin ligase complex SCF subunit"/>
    <property type="match status" value="1"/>
</dbReference>
<dbReference type="GO" id="GO:0006511">
    <property type="term" value="P:ubiquitin-dependent protein catabolic process"/>
    <property type="evidence" value="ECO:0007669"/>
    <property type="project" value="InterPro"/>
</dbReference>
<evidence type="ECO:0000313" key="7">
    <source>
        <dbReference type="Proteomes" id="UP000244811"/>
    </source>
</evidence>
<gene>
    <name evidence="6" type="ORF">MACK_003852</name>
</gene>
<dbReference type="Pfam" id="PF03931">
    <property type="entry name" value="Skp1_POZ"/>
    <property type="match status" value="1"/>
</dbReference>
<dbReference type="CDD" id="cd18322">
    <property type="entry name" value="BTB_POZ_SKP1"/>
    <property type="match status" value="1"/>
</dbReference>
<dbReference type="InterPro" id="IPR016072">
    <property type="entry name" value="Skp1_comp_dimer"/>
</dbReference>
<dbReference type="EMBL" id="CP056070">
    <property type="protein sequence ID" value="UVC49741.1"/>
    <property type="molecule type" value="Genomic_DNA"/>
</dbReference>
<dbReference type="InterPro" id="IPR011333">
    <property type="entry name" value="SKP1/BTB/POZ_sf"/>
</dbReference>
<dbReference type="InterPro" id="IPR001232">
    <property type="entry name" value="SKP1-like"/>
</dbReference>
<feature type="domain" description="SKP1 component POZ" evidence="5">
    <location>
        <begin position="7"/>
        <end position="66"/>
    </location>
</feature>
<dbReference type="InterPro" id="IPR016897">
    <property type="entry name" value="SKP1"/>
</dbReference>
<dbReference type="Gene3D" id="3.30.710.10">
    <property type="entry name" value="Potassium Channel Kv1.1, Chain A"/>
    <property type="match status" value="1"/>
</dbReference>
<proteinExistence type="inferred from homology"/>
<evidence type="ECO:0000256" key="2">
    <source>
        <dbReference type="ARBA" id="ARBA00022786"/>
    </source>
</evidence>
<protein>
    <submittedName>
        <fullName evidence="6">Sulfur metabolism negative regulator</fullName>
    </submittedName>
</protein>
<dbReference type="Pfam" id="PF01466">
    <property type="entry name" value="Skp1"/>
    <property type="match status" value="1"/>
</dbReference>
<reference evidence="6" key="1">
    <citation type="submission" date="2022-07" db="EMBL/GenBank/DDBJ databases">
        <title>Evaluation of T. orientalis genome assembly methods using nanopore sequencing and analysis of variation between genomes.</title>
        <authorList>
            <person name="Yam J."/>
            <person name="Micallef M.L."/>
            <person name="Liu M."/>
            <person name="Djordjevic S.P."/>
            <person name="Bogema D.R."/>
            <person name="Jenkins C."/>
        </authorList>
    </citation>
    <scope>NUCLEOTIDE SEQUENCE</scope>
    <source>
        <strain evidence="6">Goon Nure</strain>
    </source>
</reference>
<dbReference type="PIRSF" id="PIRSF028729">
    <property type="entry name" value="E3_ubiquit_lig_SCF_Skp"/>
    <property type="match status" value="1"/>
</dbReference>
<sequence length="183" mass="21109">MTSSKKIVTLVSAEGVSCTVNRDVICMSNVIKNILNDIDDDNEPIPLPNIKTNVLNKIIDYCKHHYNNPPTQIPQPLKSSQLNEVVSEWDYEFVNVDKEFLFELILAENFLDIKPLLDLTCAKVASMIKGKTPEQIRREFDIINDFTPEEEAKVYIRYLVTYQFVKRTNGVKNFDTYLTELIC</sequence>
<evidence type="ECO:0000256" key="1">
    <source>
        <dbReference type="ARBA" id="ARBA00009993"/>
    </source>
</evidence>
<comment type="similarity">
    <text evidence="1 3">Belongs to the SKP1 family.</text>
</comment>
<dbReference type="Proteomes" id="UP000244811">
    <property type="component" value="Chromosome 3"/>
</dbReference>
<feature type="domain" description="SKP1 component dimerisation" evidence="4">
    <location>
        <begin position="114"/>
        <end position="154"/>
    </location>
</feature>
<dbReference type="SMART" id="SM00512">
    <property type="entry name" value="Skp1"/>
    <property type="match status" value="1"/>
</dbReference>
<evidence type="ECO:0000259" key="4">
    <source>
        <dbReference type="Pfam" id="PF01466"/>
    </source>
</evidence>
<evidence type="ECO:0000259" key="5">
    <source>
        <dbReference type="Pfam" id="PF03931"/>
    </source>
</evidence>
<accession>A0A976XJ67</accession>